<dbReference type="AlphaFoldDB" id="A0A9X9PSN0"/>
<name>A0A9X9PSN0_GULGU</name>
<dbReference type="Proteomes" id="UP000269945">
    <property type="component" value="Unassembled WGS sequence"/>
</dbReference>
<sequence>MRHVNLDKNHIIGGFSSLRRTLRLPYLRDPTLQAGLLGTGP</sequence>
<proteinExistence type="predicted"/>
<evidence type="ECO:0000313" key="1">
    <source>
        <dbReference type="EMBL" id="VCW48763.1"/>
    </source>
</evidence>
<reference evidence="1 2" key="1">
    <citation type="submission" date="2018-10" db="EMBL/GenBank/DDBJ databases">
        <authorList>
            <person name="Ekblom R."/>
            <person name="Jareborg N."/>
        </authorList>
    </citation>
    <scope>NUCLEOTIDE SEQUENCE [LARGE SCALE GENOMIC DNA]</scope>
    <source>
        <tissue evidence="1">Muscle</tissue>
    </source>
</reference>
<gene>
    <name evidence="1" type="ORF">BN2614_LOCUS2</name>
</gene>
<evidence type="ECO:0000313" key="2">
    <source>
        <dbReference type="Proteomes" id="UP000269945"/>
    </source>
</evidence>
<protein>
    <submittedName>
        <fullName evidence="1">Uncharacterized protein</fullName>
    </submittedName>
</protein>
<dbReference type="EMBL" id="CYRY02000159">
    <property type="protein sequence ID" value="VCW48763.1"/>
    <property type="molecule type" value="Genomic_DNA"/>
</dbReference>
<comment type="caution">
    <text evidence="1">The sequence shown here is derived from an EMBL/GenBank/DDBJ whole genome shotgun (WGS) entry which is preliminary data.</text>
</comment>
<accession>A0A9X9PSN0</accession>
<keyword evidence="2" id="KW-1185">Reference proteome</keyword>
<organism evidence="1 2">
    <name type="scientific">Gulo gulo</name>
    <name type="common">Wolverine</name>
    <name type="synonym">Gluton</name>
    <dbReference type="NCBI Taxonomy" id="48420"/>
    <lineage>
        <taxon>Eukaryota</taxon>
        <taxon>Metazoa</taxon>
        <taxon>Chordata</taxon>
        <taxon>Craniata</taxon>
        <taxon>Vertebrata</taxon>
        <taxon>Euteleostomi</taxon>
        <taxon>Mammalia</taxon>
        <taxon>Eutheria</taxon>
        <taxon>Laurasiatheria</taxon>
        <taxon>Carnivora</taxon>
        <taxon>Caniformia</taxon>
        <taxon>Musteloidea</taxon>
        <taxon>Mustelidae</taxon>
        <taxon>Guloninae</taxon>
        <taxon>Gulo</taxon>
    </lineage>
</organism>